<dbReference type="GO" id="GO:0032259">
    <property type="term" value="P:methylation"/>
    <property type="evidence" value="ECO:0007669"/>
    <property type="project" value="UniProtKB-KW"/>
</dbReference>
<dbReference type="GO" id="GO:0008171">
    <property type="term" value="F:O-methyltransferase activity"/>
    <property type="evidence" value="ECO:0007669"/>
    <property type="project" value="InterPro"/>
</dbReference>
<dbReference type="SUPFAM" id="SSF53335">
    <property type="entry name" value="S-adenosyl-L-methionine-dependent methyltransferases"/>
    <property type="match status" value="1"/>
</dbReference>
<keyword evidence="2" id="KW-0489">Methyltransferase</keyword>
<dbReference type="InterPro" id="IPR029063">
    <property type="entry name" value="SAM-dependent_MTases_sf"/>
</dbReference>
<keyword evidence="6" id="KW-0949">S-adenosyl-L-methionine</keyword>
<dbReference type="PROSITE" id="PS00131">
    <property type="entry name" value="CARBOXYPEPT_SER_SER"/>
    <property type="match status" value="1"/>
</dbReference>
<proteinExistence type="inferred from homology"/>
<dbReference type="InterPro" id="IPR016461">
    <property type="entry name" value="COMT-like"/>
</dbReference>
<dbReference type="InterPro" id="IPR018202">
    <property type="entry name" value="Ser_caboxypep_ser_AS"/>
</dbReference>
<keyword evidence="7 10" id="KW-0378">Hydrolase</keyword>
<keyword evidence="4" id="KW-0645">Protease</keyword>
<comment type="similarity">
    <text evidence="1">Belongs to the peptidase S10 family.</text>
</comment>
<evidence type="ECO:0000256" key="5">
    <source>
        <dbReference type="ARBA" id="ARBA00022679"/>
    </source>
</evidence>
<dbReference type="PANTHER" id="PTHR43712">
    <property type="entry name" value="PUTATIVE (AFU_ORTHOLOGUE AFUA_4G14580)-RELATED"/>
    <property type="match status" value="1"/>
</dbReference>
<reference evidence="10 11" key="2">
    <citation type="submission" date="2017-02" db="EMBL/GenBank/DDBJ databases">
        <title>A genome survey and senescence transcriptome analysis in Lentinula edodes.</title>
        <authorList>
            <person name="Sakamoto Y."/>
            <person name="Nakade K."/>
            <person name="Sato S."/>
            <person name="Yoshida Y."/>
            <person name="Miyazaki K."/>
            <person name="Natsume S."/>
            <person name="Konno N."/>
        </authorList>
    </citation>
    <scope>NUCLEOTIDE SEQUENCE [LARGE SCALE GENOMIC DNA]</scope>
    <source>
        <strain evidence="10 11">NBRC 111202</strain>
    </source>
</reference>
<dbReference type="SUPFAM" id="SSF53474">
    <property type="entry name" value="alpha/beta-Hydrolases"/>
    <property type="match status" value="1"/>
</dbReference>
<keyword evidence="8" id="KW-0325">Glycoprotein</keyword>
<gene>
    <name evidence="10" type="ORF">LENED_002826</name>
</gene>
<dbReference type="GO" id="GO:0004185">
    <property type="term" value="F:serine-type carboxypeptidase activity"/>
    <property type="evidence" value="ECO:0007669"/>
    <property type="project" value="InterPro"/>
</dbReference>
<dbReference type="InterPro" id="IPR032675">
    <property type="entry name" value="LRR_dom_sf"/>
</dbReference>
<evidence type="ECO:0000259" key="9">
    <source>
        <dbReference type="Pfam" id="PF00891"/>
    </source>
</evidence>
<dbReference type="InterPro" id="IPR001563">
    <property type="entry name" value="Peptidase_S10"/>
</dbReference>
<dbReference type="Pfam" id="PF00891">
    <property type="entry name" value="Methyltransf_2"/>
    <property type="match status" value="1"/>
</dbReference>
<reference evidence="10 11" key="1">
    <citation type="submission" date="2016-08" db="EMBL/GenBank/DDBJ databases">
        <authorList>
            <consortium name="Lentinula edodes genome sequencing consortium"/>
            <person name="Sakamoto Y."/>
            <person name="Nakade K."/>
            <person name="Sato S."/>
            <person name="Yoshida Y."/>
            <person name="Miyazaki K."/>
            <person name="Natsume S."/>
            <person name="Konno N."/>
        </authorList>
    </citation>
    <scope>NUCLEOTIDE SEQUENCE [LARGE SCALE GENOMIC DNA]</scope>
    <source>
        <strain evidence="10 11">NBRC 111202</strain>
    </source>
</reference>
<comment type="caution">
    <text evidence="10">The sequence shown here is derived from an EMBL/GenBank/DDBJ whole genome shotgun (WGS) entry which is preliminary data.</text>
</comment>
<dbReference type="Gene3D" id="3.80.10.10">
    <property type="entry name" value="Ribonuclease Inhibitor"/>
    <property type="match status" value="1"/>
</dbReference>
<dbReference type="InterPro" id="IPR001077">
    <property type="entry name" value="COMT_C"/>
</dbReference>
<keyword evidence="3" id="KW-0121">Carboxypeptidase</keyword>
<evidence type="ECO:0000256" key="7">
    <source>
        <dbReference type="ARBA" id="ARBA00022801"/>
    </source>
</evidence>
<sequence length="1309" mass="145931">MLNVDVITLICEELEFGTSRSLDRTFRTTEDLKCRKGLLSLGLSSKAFLEPALDVLWRTLNSVEPLLSVLPETVSLNGKKMIMKQIALPSWDRLHYYASRYEKDYIQSLASLTKLTYLNLTLPNGDSFDYVGLQTSFPSLKQLSIIGSSSELHNFLKIVTPLSLQILSLAWHGYPSIIDAIGVTTSLGRFSSLQNLNIDNATSLFVVDPDRERLWSLFNPLLKLTQIRSLRYSSPLFLTDQITATIASSWPHAETLHFTAVSWSEIPPVSSLAHFARECPNLGYLQYPIQIDASPGAAAPPPTPFMHPLRSRTIISTWSTMLDLPGLLLLLLLSASQALSQRLPSTFPHNYTGIPKGDFSPAWQKFTDPLPNVTEPIARNFAGNIGVNRVGHPNNTLWFWAFEKEEGSLTARAGERDDEPWLIWLNGGPGSSSLVGLMTENGPLQVTGNYSIVENEFSWNKLADAFWVDQPVGTGFSTSDAAGYVDGEDQLGQDFVGFLTNLVKVFPSLATRPFYLTGESYAGTFIPYITKAIFSTPNPPVNLRKISIGDGTIGGFALYEELSTVITLETYPEIIGFDPDVFQYFKEQEHLCGYDVNLTYPQHGIIPTITDPFTTTSVFANSQVQPQVPRKRSLSKRALSAAVSSLESRDIESRTAELEERRTILKRNLIGRPNGTLDPTYGCFLWEEMTDYAQNFTFPWTVGEFDAYDIPDALRPEVPSDPSVFLNDNRTRAALHAPIKEWVEIFSNPFGNSTSEGPGTNPFGDPSVEPMAFMTELATNASDRGVHIIIYEGNDDSLVAHRGLQVVIQNITFGGIQGFTRKPATPFTDDEGRFAGIVHQERNLTYALFQNAGHFVPMSVPEAAFVFLREFILGSNTTGLYASTSVQEKFEEFNTGADHFFRFEIKKIIECSQWLALNTSSLECGKTEIVSEEESTQDVIAEYSAVGQAVPSLDTLQPGPFQVPEETPTRLIRAIQIIEAACAQLSFTVAPPGSVMVNKSLEVYINLSLTMHLYPYQPWFTSIRHCFKEIKPGVFANNRLSMKLLSSDTVSSIVCLLTDESLRASAYLNDTLTDPSEMDGGIPFRRATGYPFFDFHKTRQGLKKGERFPRAMVGWGDVTGKGFLAKVYPWTSLPADTTVCDIGGGNGHVTMSLMKAHPHIKLVLQDQPQVIEMARKFWAKEYPEAIENQRVEFVPFDFFKDAAVQGCDFYYIRSILRDWPDAESEIILKNVRKAMKPSSRVIIHDTVLRNTVHTHETSSNEGTVQLDIAPEPLLPNYGVARVRTYELDMTMMNLLNAQARTLPEFIELG</sequence>
<evidence type="ECO:0000256" key="3">
    <source>
        <dbReference type="ARBA" id="ARBA00022645"/>
    </source>
</evidence>
<evidence type="ECO:0000256" key="6">
    <source>
        <dbReference type="ARBA" id="ARBA00022691"/>
    </source>
</evidence>
<name>A0A1Q3E1Y3_LENED</name>
<dbReference type="Gene3D" id="3.40.50.150">
    <property type="entry name" value="Vaccinia Virus protein VP39"/>
    <property type="match status" value="1"/>
</dbReference>
<accession>A0A1Q3E1Y3</accession>
<dbReference type="Proteomes" id="UP000188533">
    <property type="component" value="Unassembled WGS sequence"/>
</dbReference>
<organism evidence="10 11">
    <name type="scientific">Lentinula edodes</name>
    <name type="common">Shiitake mushroom</name>
    <name type="synonym">Lentinus edodes</name>
    <dbReference type="NCBI Taxonomy" id="5353"/>
    <lineage>
        <taxon>Eukaryota</taxon>
        <taxon>Fungi</taxon>
        <taxon>Dikarya</taxon>
        <taxon>Basidiomycota</taxon>
        <taxon>Agaricomycotina</taxon>
        <taxon>Agaricomycetes</taxon>
        <taxon>Agaricomycetidae</taxon>
        <taxon>Agaricales</taxon>
        <taxon>Marasmiineae</taxon>
        <taxon>Omphalotaceae</taxon>
        <taxon>Lentinula</taxon>
    </lineage>
</organism>
<dbReference type="EMBL" id="BDGU01000054">
    <property type="protein sequence ID" value="GAW01242.1"/>
    <property type="molecule type" value="Genomic_DNA"/>
</dbReference>
<evidence type="ECO:0000256" key="2">
    <source>
        <dbReference type="ARBA" id="ARBA00022603"/>
    </source>
</evidence>
<dbReference type="SUPFAM" id="SSF52047">
    <property type="entry name" value="RNI-like"/>
    <property type="match status" value="1"/>
</dbReference>
<keyword evidence="5" id="KW-0808">Transferase</keyword>
<dbReference type="Gene3D" id="3.40.50.1820">
    <property type="entry name" value="alpha/beta hydrolase"/>
    <property type="match status" value="1"/>
</dbReference>
<dbReference type="STRING" id="5353.A0A1Q3E1Y3"/>
<feature type="domain" description="O-methyltransferase C-terminal" evidence="9">
    <location>
        <begin position="1072"/>
        <end position="1257"/>
    </location>
</feature>
<protein>
    <submittedName>
        <fullName evidence="10">Alpha beta-hydrolase</fullName>
    </submittedName>
</protein>
<dbReference type="GO" id="GO:0006508">
    <property type="term" value="P:proteolysis"/>
    <property type="evidence" value="ECO:0007669"/>
    <property type="project" value="UniProtKB-KW"/>
</dbReference>
<dbReference type="PANTHER" id="PTHR43712:SF2">
    <property type="entry name" value="O-METHYLTRANSFERASE CICE"/>
    <property type="match status" value="1"/>
</dbReference>
<dbReference type="Pfam" id="PF00450">
    <property type="entry name" value="Peptidase_S10"/>
    <property type="match status" value="2"/>
</dbReference>
<keyword evidence="11" id="KW-1185">Reference proteome</keyword>
<dbReference type="InterPro" id="IPR029058">
    <property type="entry name" value="AB_hydrolase_fold"/>
</dbReference>
<evidence type="ECO:0000313" key="10">
    <source>
        <dbReference type="EMBL" id="GAW01242.1"/>
    </source>
</evidence>
<evidence type="ECO:0000313" key="11">
    <source>
        <dbReference type="Proteomes" id="UP000188533"/>
    </source>
</evidence>
<dbReference type="PROSITE" id="PS51683">
    <property type="entry name" value="SAM_OMT_II"/>
    <property type="match status" value="1"/>
</dbReference>
<dbReference type="PRINTS" id="PR00724">
    <property type="entry name" value="CRBOXYPTASEC"/>
</dbReference>
<evidence type="ECO:0000256" key="1">
    <source>
        <dbReference type="ARBA" id="ARBA00009431"/>
    </source>
</evidence>
<evidence type="ECO:0000256" key="8">
    <source>
        <dbReference type="ARBA" id="ARBA00023180"/>
    </source>
</evidence>
<evidence type="ECO:0000256" key="4">
    <source>
        <dbReference type="ARBA" id="ARBA00022670"/>
    </source>
</evidence>